<accession>A0A0C2XGA0</accession>
<keyword evidence="2" id="KW-0472">Membrane</keyword>
<dbReference type="InParanoid" id="A0A0C2XGA0"/>
<feature type="compositionally biased region" description="Low complexity" evidence="1">
    <location>
        <begin position="193"/>
        <end position="202"/>
    </location>
</feature>
<dbReference type="HOGENOM" id="CLU_051883_0_0_1"/>
<feature type="compositionally biased region" description="Polar residues" evidence="1">
    <location>
        <begin position="101"/>
        <end position="110"/>
    </location>
</feature>
<keyword evidence="2" id="KW-1133">Transmembrane helix</keyword>
<feature type="transmembrane region" description="Helical" evidence="2">
    <location>
        <begin position="20"/>
        <end position="46"/>
    </location>
</feature>
<dbReference type="AlphaFoldDB" id="A0A0C2XGA0"/>
<reference evidence="3 4" key="1">
    <citation type="submission" date="2014-04" db="EMBL/GenBank/DDBJ databases">
        <title>Evolutionary Origins and Diversification of the Mycorrhizal Mutualists.</title>
        <authorList>
            <consortium name="DOE Joint Genome Institute"/>
            <consortium name="Mycorrhizal Genomics Consortium"/>
            <person name="Kohler A."/>
            <person name="Kuo A."/>
            <person name="Nagy L.G."/>
            <person name="Floudas D."/>
            <person name="Copeland A."/>
            <person name="Barry K.W."/>
            <person name="Cichocki N."/>
            <person name="Veneault-Fourrey C."/>
            <person name="LaButti K."/>
            <person name="Lindquist E.A."/>
            <person name="Lipzen A."/>
            <person name="Lundell T."/>
            <person name="Morin E."/>
            <person name="Murat C."/>
            <person name="Riley R."/>
            <person name="Ohm R."/>
            <person name="Sun H."/>
            <person name="Tunlid A."/>
            <person name="Henrissat B."/>
            <person name="Grigoriev I.V."/>
            <person name="Hibbett D.S."/>
            <person name="Martin F."/>
        </authorList>
    </citation>
    <scope>NUCLEOTIDE SEQUENCE [LARGE SCALE GENOMIC DNA]</scope>
    <source>
        <strain evidence="3 4">Koide BX008</strain>
    </source>
</reference>
<name>A0A0C2XGA0_AMAMK</name>
<gene>
    <name evidence="3" type="ORF">M378DRAFT_21973</name>
</gene>
<feature type="region of interest" description="Disordered" evidence="1">
    <location>
        <begin position="137"/>
        <end position="208"/>
    </location>
</feature>
<evidence type="ECO:0000256" key="2">
    <source>
        <dbReference type="SAM" id="Phobius"/>
    </source>
</evidence>
<feature type="region of interest" description="Disordered" evidence="1">
    <location>
        <begin position="223"/>
        <end position="281"/>
    </location>
</feature>
<feature type="non-terminal residue" evidence="3">
    <location>
        <position position="1"/>
    </location>
</feature>
<sequence>MMVMVPAVIRRDDSPKIAGSSAGFIALIVCLIVIFLVSTSAIVYLLRNERSANNLKGYANRRRRRTEQRAVASASSGQHPQSWAKLLIPFFHFGRAPANSPPESTSSKPTQDGRGWYQTGSGDSWDYTNPQLAEAQRPTAVPYSYPNSSRSLSSPPSIDYHEQGSSRSTMPTVSEHSPRSIMAHHEISESHKPPSALPSASLHSDRDSPSFYPTLLSSRVFFSSPSPSPSPTSTPVGGSTSPRLAFVDLRERSPTPQRTDSPGGETNRRTFEGGSKFLEAL</sequence>
<keyword evidence="4" id="KW-1185">Reference proteome</keyword>
<dbReference type="Proteomes" id="UP000054549">
    <property type="component" value="Unassembled WGS sequence"/>
</dbReference>
<protein>
    <submittedName>
        <fullName evidence="3">Uncharacterized protein</fullName>
    </submittedName>
</protein>
<organism evidence="3 4">
    <name type="scientific">Amanita muscaria (strain Koide BX008)</name>
    <dbReference type="NCBI Taxonomy" id="946122"/>
    <lineage>
        <taxon>Eukaryota</taxon>
        <taxon>Fungi</taxon>
        <taxon>Dikarya</taxon>
        <taxon>Basidiomycota</taxon>
        <taxon>Agaricomycotina</taxon>
        <taxon>Agaricomycetes</taxon>
        <taxon>Agaricomycetidae</taxon>
        <taxon>Agaricales</taxon>
        <taxon>Pluteineae</taxon>
        <taxon>Amanitaceae</taxon>
        <taxon>Amanita</taxon>
    </lineage>
</organism>
<proteinExistence type="predicted"/>
<evidence type="ECO:0000256" key="1">
    <source>
        <dbReference type="SAM" id="MobiDB-lite"/>
    </source>
</evidence>
<dbReference type="EMBL" id="KN818228">
    <property type="protein sequence ID" value="KIL68471.1"/>
    <property type="molecule type" value="Genomic_DNA"/>
</dbReference>
<feature type="compositionally biased region" description="Polar residues" evidence="1">
    <location>
        <begin position="165"/>
        <end position="175"/>
    </location>
</feature>
<feature type="region of interest" description="Disordered" evidence="1">
    <location>
        <begin position="97"/>
        <end position="121"/>
    </location>
</feature>
<feature type="region of interest" description="Disordered" evidence="1">
    <location>
        <begin position="57"/>
        <end position="78"/>
    </location>
</feature>
<feature type="compositionally biased region" description="Low complexity" evidence="1">
    <location>
        <begin position="233"/>
        <end position="243"/>
    </location>
</feature>
<evidence type="ECO:0000313" key="3">
    <source>
        <dbReference type="EMBL" id="KIL68471.1"/>
    </source>
</evidence>
<feature type="compositionally biased region" description="Basic and acidic residues" evidence="1">
    <location>
        <begin position="183"/>
        <end position="192"/>
    </location>
</feature>
<dbReference type="OrthoDB" id="3069935at2759"/>
<feature type="compositionally biased region" description="Low complexity" evidence="1">
    <location>
        <begin position="142"/>
        <end position="157"/>
    </location>
</feature>
<evidence type="ECO:0000313" key="4">
    <source>
        <dbReference type="Proteomes" id="UP000054549"/>
    </source>
</evidence>
<keyword evidence="2" id="KW-0812">Transmembrane</keyword>